<dbReference type="Pfam" id="PF00528">
    <property type="entry name" value="BPD_transp_1"/>
    <property type="match status" value="1"/>
</dbReference>
<comment type="caution">
    <text evidence="10">The sequence shown here is derived from an EMBL/GenBank/DDBJ whole genome shotgun (WGS) entry which is preliminary data.</text>
</comment>
<feature type="transmembrane region" description="Helical" evidence="7">
    <location>
        <begin position="242"/>
        <end position="262"/>
    </location>
</feature>
<feature type="transmembrane region" description="Helical" evidence="7">
    <location>
        <begin position="288"/>
        <end position="312"/>
    </location>
</feature>
<feature type="transmembrane region" description="Helical" evidence="7">
    <location>
        <begin position="32"/>
        <end position="53"/>
    </location>
</feature>
<comment type="subcellular location">
    <subcellularLocation>
        <location evidence="1 7">Cell membrane</location>
        <topology evidence="1 7">Multi-pass membrane protein</topology>
    </subcellularLocation>
</comment>
<feature type="domain" description="ABC transmembrane type-1" evidence="9">
    <location>
        <begin position="89"/>
        <end position="309"/>
    </location>
</feature>
<keyword evidence="6 7" id="KW-0472">Membrane</keyword>
<dbReference type="PROSITE" id="PS50928">
    <property type="entry name" value="ABC_TM1"/>
    <property type="match status" value="1"/>
</dbReference>
<feature type="transmembrane region" description="Helical" evidence="7">
    <location>
        <begin position="186"/>
        <end position="207"/>
    </location>
</feature>
<name>A0A6N9YGQ3_9ACTN</name>
<dbReference type="PANTHER" id="PTHR30193">
    <property type="entry name" value="ABC TRANSPORTER PERMEASE PROTEIN"/>
    <property type="match status" value="1"/>
</dbReference>
<keyword evidence="2 7" id="KW-0813">Transport</keyword>
<keyword evidence="5 7" id="KW-1133">Transmembrane helix</keyword>
<dbReference type="EMBL" id="JAAGOB010000001">
    <property type="protein sequence ID" value="NED94095.1"/>
    <property type="molecule type" value="Genomic_DNA"/>
</dbReference>
<evidence type="ECO:0000256" key="2">
    <source>
        <dbReference type="ARBA" id="ARBA00022448"/>
    </source>
</evidence>
<feature type="transmembrane region" description="Helical" evidence="7">
    <location>
        <begin position="130"/>
        <end position="152"/>
    </location>
</feature>
<evidence type="ECO:0000256" key="6">
    <source>
        <dbReference type="ARBA" id="ARBA00023136"/>
    </source>
</evidence>
<feature type="region of interest" description="Disordered" evidence="8">
    <location>
        <begin position="1"/>
        <end position="22"/>
    </location>
</feature>
<protein>
    <submittedName>
        <fullName evidence="10">Sugar ABC transporter permease</fullName>
    </submittedName>
</protein>
<dbReference type="RefSeq" id="WP_163815528.1">
    <property type="nucleotide sequence ID" value="NZ_JAAGOB010000001.1"/>
</dbReference>
<evidence type="ECO:0000313" key="11">
    <source>
        <dbReference type="Proteomes" id="UP000469185"/>
    </source>
</evidence>
<proteinExistence type="inferred from homology"/>
<reference evidence="10 11" key="1">
    <citation type="submission" date="2020-02" db="EMBL/GenBank/DDBJ databases">
        <authorList>
            <person name="Li X.-J."/>
            <person name="Feng X.-M."/>
        </authorList>
    </citation>
    <scope>NUCLEOTIDE SEQUENCE [LARGE SCALE GENOMIC DNA]</scope>
    <source>
        <strain evidence="10 11">CGMCC 4.7225</strain>
    </source>
</reference>
<dbReference type="InterPro" id="IPR035906">
    <property type="entry name" value="MetI-like_sf"/>
</dbReference>
<dbReference type="PANTHER" id="PTHR30193:SF37">
    <property type="entry name" value="INNER MEMBRANE ABC TRANSPORTER PERMEASE PROTEIN YCJO"/>
    <property type="match status" value="1"/>
</dbReference>
<organism evidence="10 11">
    <name type="scientific">Phytoactinopolyspora alkaliphila</name>
    <dbReference type="NCBI Taxonomy" id="1783498"/>
    <lineage>
        <taxon>Bacteria</taxon>
        <taxon>Bacillati</taxon>
        <taxon>Actinomycetota</taxon>
        <taxon>Actinomycetes</taxon>
        <taxon>Jiangellales</taxon>
        <taxon>Jiangellaceae</taxon>
        <taxon>Phytoactinopolyspora</taxon>
    </lineage>
</organism>
<dbReference type="InterPro" id="IPR000515">
    <property type="entry name" value="MetI-like"/>
</dbReference>
<dbReference type="CDD" id="cd06261">
    <property type="entry name" value="TM_PBP2"/>
    <property type="match status" value="1"/>
</dbReference>
<dbReference type="AlphaFoldDB" id="A0A6N9YGQ3"/>
<dbReference type="GO" id="GO:0005886">
    <property type="term" value="C:plasma membrane"/>
    <property type="evidence" value="ECO:0007669"/>
    <property type="project" value="UniProtKB-SubCell"/>
</dbReference>
<keyword evidence="11" id="KW-1185">Reference proteome</keyword>
<evidence type="ECO:0000256" key="5">
    <source>
        <dbReference type="ARBA" id="ARBA00022989"/>
    </source>
</evidence>
<accession>A0A6N9YGQ3</accession>
<feature type="transmembrane region" description="Helical" evidence="7">
    <location>
        <begin position="93"/>
        <end position="118"/>
    </location>
</feature>
<evidence type="ECO:0000256" key="4">
    <source>
        <dbReference type="ARBA" id="ARBA00022692"/>
    </source>
</evidence>
<gene>
    <name evidence="10" type="ORF">G1H11_02095</name>
</gene>
<dbReference type="InterPro" id="IPR051393">
    <property type="entry name" value="ABC_transporter_permease"/>
</dbReference>
<dbReference type="Gene3D" id="1.10.3720.10">
    <property type="entry name" value="MetI-like"/>
    <property type="match status" value="1"/>
</dbReference>
<evidence type="ECO:0000256" key="3">
    <source>
        <dbReference type="ARBA" id="ARBA00022475"/>
    </source>
</evidence>
<comment type="similarity">
    <text evidence="7">Belongs to the binding-protein-dependent transport system permease family.</text>
</comment>
<evidence type="ECO:0000259" key="9">
    <source>
        <dbReference type="PROSITE" id="PS50928"/>
    </source>
</evidence>
<keyword evidence="4 7" id="KW-0812">Transmembrane</keyword>
<evidence type="ECO:0000256" key="1">
    <source>
        <dbReference type="ARBA" id="ARBA00004651"/>
    </source>
</evidence>
<sequence length="323" mass="35066">MATTSPSRAKTTRAKASRGGTRTGIGERSPVYWLYLVPGGLLFAAVIIVPFVMNLGLSMARWPGVGDITWIGFDNYTRLFADDTFWTSFRNSVAMIVAMVIVPTAIGLVLAAVLFDVVGKRFGNGTASALRAMFYLPQILPVAVAGIVWGWILRPQNGALNTLLEAVGLGDLAQNWLGDPSTALPSVMAILVWVQIGYPVVIFMAALQRVDPDLYEAAELDGAGWWRRFRAITIAQIRPEMFVVALTATIAAMKVFGPVYVLTGGGPGHATNVPSYFAYQNFFERANVGYGAAISTILTLIIIVLSIIFIRFQAASERKERGR</sequence>
<keyword evidence="3" id="KW-1003">Cell membrane</keyword>
<dbReference type="SUPFAM" id="SSF161098">
    <property type="entry name" value="MetI-like"/>
    <property type="match status" value="1"/>
</dbReference>
<dbReference type="Proteomes" id="UP000469185">
    <property type="component" value="Unassembled WGS sequence"/>
</dbReference>
<dbReference type="GO" id="GO:0055085">
    <property type="term" value="P:transmembrane transport"/>
    <property type="evidence" value="ECO:0007669"/>
    <property type="project" value="InterPro"/>
</dbReference>
<evidence type="ECO:0000256" key="8">
    <source>
        <dbReference type="SAM" id="MobiDB-lite"/>
    </source>
</evidence>
<evidence type="ECO:0000256" key="7">
    <source>
        <dbReference type="RuleBase" id="RU363032"/>
    </source>
</evidence>
<evidence type="ECO:0000313" key="10">
    <source>
        <dbReference type="EMBL" id="NED94095.1"/>
    </source>
</evidence>